<dbReference type="Gene3D" id="3.10.180.10">
    <property type="entry name" value="2,3-Dihydroxybiphenyl 1,2-Dioxygenase, domain 1"/>
    <property type="match status" value="1"/>
</dbReference>
<keyword evidence="6" id="KW-1185">Reference proteome</keyword>
<dbReference type="InterPro" id="IPR004360">
    <property type="entry name" value="Glyas_Fos-R_dOase_dom"/>
</dbReference>
<dbReference type="InterPro" id="IPR000335">
    <property type="entry name" value="Bleomycin-R"/>
</dbReference>
<dbReference type="Pfam" id="PF00903">
    <property type="entry name" value="Glyoxalase"/>
    <property type="match status" value="1"/>
</dbReference>
<protein>
    <recommendedName>
        <fullName evidence="2">Bleomycin resistance protein</fullName>
    </recommendedName>
</protein>
<keyword evidence="3" id="KW-0046">Antibiotic resistance</keyword>
<organism evidence="5 6">
    <name type="scientific">Vibrio ordalii FS-238</name>
    <dbReference type="NCBI Taxonomy" id="617133"/>
    <lineage>
        <taxon>Bacteria</taxon>
        <taxon>Pseudomonadati</taxon>
        <taxon>Pseudomonadota</taxon>
        <taxon>Gammaproteobacteria</taxon>
        <taxon>Vibrionales</taxon>
        <taxon>Vibrionaceae</taxon>
        <taxon>Vibrio</taxon>
    </lineage>
</organism>
<evidence type="ECO:0000256" key="1">
    <source>
        <dbReference type="ARBA" id="ARBA00011051"/>
    </source>
</evidence>
<proteinExistence type="inferred from homology"/>
<dbReference type="RefSeq" id="WP_017045673.1">
    <property type="nucleotide sequence ID" value="NZ_AJYS02000189.1"/>
</dbReference>
<dbReference type="Proteomes" id="UP000094808">
    <property type="component" value="Unassembled WGS sequence"/>
</dbReference>
<dbReference type="CDD" id="cd08349">
    <property type="entry name" value="BLMA_like"/>
    <property type="match status" value="1"/>
</dbReference>
<evidence type="ECO:0000313" key="6">
    <source>
        <dbReference type="Proteomes" id="UP000094808"/>
    </source>
</evidence>
<dbReference type="InterPro" id="IPR037523">
    <property type="entry name" value="VOC_core"/>
</dbReference>
<evidence type="ECO:0000256" key="3">
    <source>
        <dbReference type="ARBA" id="ARBA00023251"/>
    </source>
</evidence>
<dbReference type="EMBL" id="AJYS02000189">
    <property type="protein sequence ID" value="OEE36152.1"/>
    <property type="molecule type" value="Genomic_DNA"/>
</dbReference>
<dbReference type="SUPFAM" id="SSF54593">
    <property type="entry name" value="Glyoxalase/Bleomycin resistance protein/Dihydroxybiphenyl dioxygenase"/>
    <property type="match status" value="1"/>
</dbReference>
<reference evidence="5 6" key="1">
    <citation type="journal article" date="2012" name="Science">
        <title>Ecological populations of bacteria act as socially cohesive units of antibiotic production and resistance.</title>
        <authorList>
            <person name="Cordero O.X."/>
            <person name="Wildschutte H."/>
            <person name="Kirkup B."/>
            <person name="Proehl S."/>
            <person name="Ngo L."/>
            <person name="Hussain F."/>
            <person name="Le Roux F."/>
            <person name="Mincer T."/>
            <person name="Polz M.F."/>
        </authorList>
    </citation>
    <scope>NUCLEOTIDE SEQUENCE [LARGE SCALE GENOMIC DNA]</scope>
    <source>
        <strain evidence="5 6">FS-238</strain>
    </source>
</reference>
<dbReference type="InterPro" id="IPR029068">
    <property type="entry name" value="Glyas_Bleomycin-R_OHBP_Dase"/>
</dbReference>
<gene>
    <name evidence="5" type="ORF">A1QS_16525</name>
</gene>
<evidence type="ECO:0000256" key="2">
    <source>
        <dbReference type="ARBA" id="ARBA00021572"/>
    </source>
</evidence>
<dbReference type="AlphaFoldDB" id="A0A853R589"/>
<evidence type="ECO:0000259" key="4">
    <source>
        <dbReference type="PROSITE" id="PS51819"/>
    </source>
</evidence>
<comment type="caution">
    <text evidence="5">The sequence shown here is derived from an EMBL/GenBank/DDBJ whole genome shotgun (WGS) entry which is preliminary data.</text>
</comment>
<dbReference type="GO" id="GO:0046677">
    <property type="term" value="P:response to antibiotic"/>
    <property type="evidence" value="ECO:0007669"/>
    <property type="project" value="UniProtKB-KW"/>
</dbReference>
<sequence length="140" mass="16480">MEEYWNPMVPELSVSNFASSIDFYCEIIGFKIRNQRKEPDFAYLELEQIQIMLEQIHDEAWVTGELVWPLGRGVNFQIELSDIAQVYERVKASNITLFRELKETWYDVGECLSGQKEFLVQDPDGYLLRFSQYLGEKPKV</sequence>
<comment type="similarity">
    <text evidence="1">Belongs to the bleomycin resistance protein family.</text>
</comment>
<feature type="domain" description="VOC" evidence="4">
    <location>
        <begin position="4"/>
        <end position="133"/>
    </location>
</feature>
<name>A0A853R589_9VIBR</name>
<evidence type="ECO:0000313" key="5">
    <source>
        <dbReference type="EMBL" id="OEE36152.1"/>
    </source>
</evidence>
<dbReference type="PROSITE" id="PS51819">
    <property type="entry name" value="VOC"/>
    <property type="match status" value="1"/>
</dbReference>
<accession>A0A853R589</accession>